<dbReference type="InterPro" id="IPR050121">
    <property type="entry name" value="Cytochrome_P450_monoxygenase"/>
</dbReference>
<keyword evidence="8" id="KW-0472">Membrane</keyword>
<keyword evidence="10" id="KW-1185">Reference proteome</keyword>
<protein>
    <submittedName>
        <fullName evidence="9">Cytochrome P450</fullName>
    </submittedName>
</protein>
<keyword evidence="4 6" id="KW-0479">Metal-binding</keyword>
<gene>
    <name evidence="9" type="ORF">B0H63DRAFT_535115</name>
</gene>
<evidence type="ECO:0000256" key="7">
    <source>
        <dbReference type="RuleBase" id="RU000461"/>
    </source>
</evidence>
<evidence type="ECO:0000256" key="1">
    <source>
        <dbReference type="ARBA" id="ARBA00001971"/>
    </source>
</evidence>
<feature type="transmembrane region" description="Helical" evidence="8">
    <location>
        <begin position="12"/>
        <end position="31"/>
    </location>
</feature>
<keyword evidence="8" id="KW-0812">Transmembrane</keyword>
<dbReference type="Proteomes" id="UP001285441">
    <property type="component" value="Unassembled WGS sequence"/>
</dbReference>
<dbReference type="EMBL" id="JAULSW010000010">
    <property type="protein sequence ID" value="KAK3368682.1"/>
    <property type="molecule type" value="Genomic_DNA"/>
</dbReference>
<evidence type="ECO:0000256" key="6">
    <source>
        <dbReference type="PIRSR" id="PIRSR602401-1"/>
    </source>
</evidence>
<dbReference type="InterPro" id="IPR002401">
    <property type="entry name" value="Cyt_P450_E_grp-I"/>
</dbReference>
<dbReference type="InterPro" id="IPR001128">
    <property type="entry name" value="Cyt_P450"/>
</dbReference>
<comment type="caution">
    <text evidence="9">The sequence shown here is derived from an EMBL/GenBank/DDBJ whole genome shotgun (WGS) entry which is preliminary data.</text>
</comment>
<feature type="binding site" description="axial binding residue" evidence="6">
    <location>
        <position position="466"/>
    </location>
    <ligand>
        <name>heme</name>
        <dbReference type="ChEBI" id="CHEBI:30413"/>
    </ligand>
    <ligandPart>
        <name>Fe</name>
        <dbReference type="ChEBI" id="CHEBI:18248"/>
    </ligandPart>
</feature>
<evidence type="ECO:0000256" key="2">
    <source>
        <dbReference type="ARBA" id="ARBA00010617"/>
    </source>
</evidence>
<dbReference type="Gene3D" id="1.10.630.10">
    <property type="entry name" value="Cytochrome P450"/>
    <property type="match status" value="1"/>
</dbReference>
<name>A0AAE0N2U4_9PEZI</name>
<dbReference type="GO" id="GO:0020037">
    <property type="term" value="F:heme binding"/>
    <property type="evidence" value="ECO:0007669"/>
    <property type="project" value="InterPro"/>
</dbReference>
<evidence type="ECO:0000256" key="3">
    <source>
        <dbReference type="ARBA" id="ARBA00022617"/>
    </source>
</evidence>
<evidence type="ECO:0000313" key="9">
    <source>
        <dbReference type="EMBL" id="KAK3368682.1"/>
    </source>
</evidence>
<comment type="cofactor">
    <cofactor evidence="1 6">
        <name>heme</name>
        <dbReference type="ChEBI" id="CHEBI:30413"/>
    </cofactor>
</comment>
<dbReference type="PRINTS" id="PR00463">
    <property type="entry name" value="EP450I"/>
</dbReference>
<dbReference type="CDD" id="cd11060">
    <property type="entry name" value="CYP57A1-like"/>
    <property type="match status" value="1"/>
</dbReference>
<keyword evidence="7" id="KW-0503">Monooxygenase</keyword>
<keyword evidence="5 6" id="KW-0408">Iron</keyword>
<organism evidence="9 10">
    <name type="scientific">Podospora didyma</name>
    <dbReference type="NCBI Taxonomy" id="330526"/>
    <lineage>
        <taxon>Eukaryota</taxon>
        <taxon>Fungi</taxon>
        <taxon>Dikarya</taxon>
        <taxon>Ascomycota</taxon>
        <taxon>Pezizomycotina</taxon>
        <taxon>Sordariomycetes</taxon>
        <taxon>Sordariomycetidae</taxon>
        <taxon>Sordariales</taxon>
        <taxon>Podosporaceae</taxon>
        <taxon>Podospora</taxon>
    </lineage>
</organism>
<dbReference type="InterPro" id="IPR017972">
    <property type="entry name" value="Cyt_P450_CS"/>
</dbReference>
<dbReference type="GO" id="GO:0016705">
    <property type="term" value="F:oxidoreductase activity, acting on paired donors, with incorporation or reduction of molecular oxygen"/>
    <property type="evidence" value="ECO:0007669"/>
    <property type="project" value="InterPro"/>
</dbReference>
<dbReference type="AlphaFoldDB" id="A0AAE0N2U4"/>
<comment type="similarity">
    <text evidence="2 7">Belongs to the cytochrome P450 family.</text>
</comment>
<dbReference type="PANTHER" id="PTHR24305">
    <property type="entry name" value="CYTOCHROME P450"/>
    <property type="match status" value="1"/>
</dbReference>
<dbReference type="GO" id="GO:0005506">
    <property type="term" value="F:iron ion binding"/>
    <property type="evidence" value="ECO:0007669"/>
    <property type="project" value="InterPro"/>
</dbReference>
<dbReference type="GO" id="GO:0004497">
    <property type="term" value="F:monooxygenase activity"/>
    <property type="evidence" value="ECO:0007669"/>
    <property type="project" value="UniProtKB-KW"/>
</dbReference>
<proteinExistence type="inferred from homology"/>
<dbReference type="Pfam" id="PF00067">
    <property type="entry name" value="p450"/>
    <property type="match status" value="1"/>
</dbReference>
<dbReference type="InterPro" id="IPR036396">
    <property type="entry name" value="Cyt_P450_sf"/>
</dbReference>
<keyword evidence="8" id="KW-1133">Transmembrane helix</keyword>
<reference evidence="9" key="2">
    <citation type="submission" date="2023-06" db="EMBL/GenBank/DDBJ databases">
        <authorList>
            <consortium name="Lawrence Berkeley National Laboratory"/>
            <person name="Haridas S."/>
            <person name="Hensen N."/>
            <person name="Bonometti L."/>
            <person name="Westerberg I."/>
            <person name="Brannstrom I.O."/>
            <person name="Guillou S."/>
            <person name="Cros-Aarteil S."/>
            <person name="Calhoun S."/>
            <person name="Kuo A."/>
            <person name="Mondo S."/>
            <person name="Pangilinan J."/>
            <person name="Riley R."/>
            <person name="LaButti K."/>
            <person name="Andreopoulos B."/>
            <person name="Lipzen A."/>
            <person name="Chen C."/>
            <person name="Yanf M."/>
            <person name="Daum C."/>
            <person name="Ng V."/>
            <person name="Clum A."/>
            <person name="Steindorff A."/>
            <person name="Ohm R."/>
            <person name="Martin F."/>
            <person name="Silar P."/>
            <person name="Natvig D."/>
            <person name="Lalanne C."/>
            <person name="Gautier V."/>
            <person name="Ament-velasquez S.L."/>
            <person name="Kruys A."/>
            <person name="Hutchinson M.I."/>
            <person name="Powell A.J."/>
            <person name="Barry K."/>
            <person name="Miller A.N."/>
            <person name="Grigoriev I.V."/>
            <person name="Debuchy R."/>
            <person name="Gladieux P."/>
            <person name="Thoren M.H."/>
            <person name="Johannesson H."/>
        </authorList>
    </citation>
    <scope>NUCLEOTIDE SEQUENCE</scope>
    <source>
        <strain evidence="9">CBS 232.78</strain>
    </source>
</reference>
<dbReference type="PROSITE" id="PS00086">
    <property type="entry name" value="CYTOCHROME_P450"/>
    <property type="match status" value="1"/>
</dbReference>
<evidence type="ECO:0000256" key="5">
    <source>
        <dbReference type="ARBA" id="ARBA00023004"/>
    </source>
</evidence>
<evidence type="ECO:0000256" key="8">
    <source>
        <dbReference type="SAM" id="Phobius"/>
    </source>
</evidence>
<dbReference type="PANTHER" id="PTHR24305:SF232">
    <property type="entry name" value="P450, PUTATIVE (EUROFUNG)-RELATED"/>
    <property type="match status" value="1"/>
</dbReference>
<accession>A0AAE0N2U4</accession>
<sequence>MDLQSLVSKLRGSPVTLFVSVSFTSLLLYLLTSYVRSPLRQYPGPALAKYTNLWRLYHTMQGSWHLVIDQAHKKYGPVVRIGPNVLDVDYPSMLKTIFNVKAEWRKTESVSSSSVLIGGKVVFNIFSELDPAVHAQTKKPIAKFYSAGAVPALEPHMDKTINLLCSELEKRFMGGGSSAGKAVDLGEWISYYTWDVIGAITFSQPYGYLSKGTDFDGTIAGAESMLAYFSLCFSIPALDYFLSKNPIYQLGPAPFESLTGTTVQRLVARLQGLDKDHHDASQPDYLDKFIEVKAEDPANVTDGHIIAWLMINTLAGADTTAVATRSALYYSLKNPSIWSRLQNELSSAGLTSSHCPVAYKAVRGLPYLDGIVREALRILPGVSLGLERYVPPGGHNLPDGFVPENAILSFNPYVICRNKGSFGDDADEFKPERWLKRKDETEEGYAARLLVMNNADLSFGGGSRSCVGKHLGLTQVYKVVATLALMYDIELTNPEREWVVKDYWFPVQKGLVVDIKKRV</sequence>
<dbReference type="SUPFAM" id="SSF48264">
    <property type="entry name" value="Cytochrome P450"/>
    <property type="match status" value="1"/>
</dbReference>
<reference evidence="9" key="1">
    <citation type="journal article" date="2023" name="Mol. Phylogenet. Evol.">
        <title>Genome-scale phylogeny and comparative genomics of the fungal order Sordariales.</title>
        <authorList>
            <person name="Hensen N."/>
            <person name="Bonometti L."/>
            <person name="Westerberg I."/>
            <person name="Brannstrom I.O."/>
            <person name="Guillou S."/>
            <person name="Cros-Aarteil S."/>
            <person name="Calhoun S."/>
            <person name="Haridas S."/>
            <person name="Kuo A."/>
            <person name="Mondo S."/>
            <person name="Pangilinan J."/>
            <person name="Riley R."/>
            <person name="LaButti K."/>
            <person name="Andreopoulos B."/>
            <person name="Lipzen A."/>
            <person name="Chen C."/>
            <person name="Yan M."/>
            <person name="Daum C."/>
            <person name="Ng V."/>
            <person name="Clum A."/>
            <person name="Steindorff A."/>
            <person name="Ohm R.A."/>
            <person name="Martin F."/>
            <person name="Silar P."/>
            <person name="Natvig D.O."/>
            <person name="Lalanne C."/>
            <person name="Gautier V."/>
            <person name="Ament-Velasquez S.L."/>
            <person name="Kruys A."/>
            <person name="Hutchinson M.I."/>
            <person name="Powell A.J."/>
            <person name="Barry K."/>
            <person name="Miller A.N."/>
            <person name="Grigoriev I.V."/>
            <person name="Debuchy R."/>
            <person name="Gladieux P."/>
            <person name="Hiltunen Thoren M."/>
            <person name="Johannesson H."/>
        </authorList>
    </citation>
    <scope>NUCLEOTIDE SEQUENCE</scope>
    <source>
        <strain evidence="9">CBS 232.78</strain>
    </source>
</reference>
<keyword evidence="7" id="KW-0560">Oxidoreductase</keyword>
<evidence type="ECO:0000313" key="10">
    <source>
        <dbReference type="Proteomes" id="UP001285441"/>
    </source>
</evidence>
<keyword evidence="3 6" id="KW-0349">Heme</keyword>
<dbReference type="PRINTS" id="PR00385">
    <property type="entry name" value="P450"/>
</dbReference>
<evidence type="ECO:0000256" key="4">
    <source>
        <dbReference type="ARBA" id="ARBA00022723"/>
    </source>
</evidence>